<dbReference type="PANTHER" id="PTHR23076:SF97">
    <property type="entry name" value="ATP-DEPENDENT ZINC METALLOPROTEASE YME1L1"/>
    <property type="match status" value="1"/>
</dbReference>
<dbReference type="InterPro" id="IPR003959">
    <property type="entry name" value="ATPase_AAA_core"/>
</dbReference>
<organism evidence="2 3">
    <name type="scientific">Nocardioides humi</name>
    <dbReference type="NCBI Taxonomy" id="449461"/>
    <lineage>
        <taxon>Bacteria</taxon>
        <taxon>Bacillati</taxon>
        <taxon>Actinomycetota</taxon>
        <taxon>Actinomycetes</taxon>
        <taxon>Propionibacteriales</taxon>
        <taxon>Nocardioidaceae</taxon>
        <taxon>Nocardioides</taxon>
    </lineage>
</organism>
<evidence type="ECO:0000313" key="3">
    <source>
        <dbReference type="Proteomes" id="UP001500842"/>
    </source>
</evidence>
<gene>
    <name evidence="2" type="ORF">GCM10009788_41780</name>
</gene>
<protein>
    <recommendedName>
        <fullName evidence="1">AAA+ ATPase domain-containing protein</fullName>
    </recommendedName>
</protein>
<dbReference type="CDD" id="cd19481">
    <property type="entry name" value="RecA-like_protease"/>
    <property type="match status" value="1"/>
</dbReference>
<evidence type="ECO:0000259" key="1">
    <source>
        <dbReference type="SMART" id="SM00382"/>
    </source>
</evidence>
<dbReference type="Gene3D" id="1.10.8.60">
    <property type="match status" value="1"/>
</dbReference>
<dbReference type="InterPro" id="IPR027417">
    <property type="entry name" value="P-loop_NTPase"/>
</dbReference>
<dbReference type="PANTHER" id="PTHR23076">
    <property type="entry name" value="METALLOPROTEASE M41 FTSH"/>
    <property type="match status" value="1"/>
</dbReference>
<dbReference type="Proteomes" id="UP001500842">
    <property type="component" value="Unassembled WGS sequence"/>
</dbReference>
<comment type="caution">
    <text evidence="2">The sequence shown here is derived from an EMBL/GenBank/DDBJ whole genome shotgun (WGS) entry which is preliminary data.</text>
</comment>
<dbReference type="Gene3D" id="3.40.50.300">
    <property type="entry name" value="P-loop containing nucleotide triphosphate hydrolases"/>
    <property type="match status" value="1"/>
</dbReference>
<name>A0ABN2B618_9ACTN</name>
<accession>A0ABN2B618</accession>
<reference evidence="2 3" key="1">
    <citation type="journal article" date="2019" name="Int. J. Syst. Evol. Microbiol.">
        <title>The Global Catalogue of Microorganisms (GCM) 10K type strain sequencing project: providing services to taxonomists for standard genome sequencing and annotation.</title>
        <authorList>
            <consortium name="The Broad Institute Genomics Platform"/>
            <consortium name="The Broad Institute Genome Sequencing Center for Infectious Disease"/>
            <person name="Wu L."/>
            <person name="Ma J."/>
        </authorList>
    </citation>
    <scope>NUCLEOTIDE SEQUENCE [LARGE SCALE GENOMIC DNA]</scope>
    <source>
        <strain evidence="2 3">JCM 14942</strain>
    </source>
</reference>
<keyword evidence="3" id="KW-1185">Reference proteome</keyword>
<feature type="domain" description="AAA+ ATPase" evidence="1">
    <location>
        <begin position="243"/>
        <end position="370"/>
    </location>
</feature>
<dbReference type="SMART" id="SM00382">
    <property type="entry name" value="AAA"/>
    <property type="match status" value="1"/>
</dbReference>
<evidence type="ECO:0000313" key="2">
    <source>
        <dbReference type="EMBL" id="GAA1534578.1"/>
    </source>
</evidence>
<proteinExistence type="predicted"/>
<dbReference type="InterPro" id="IPR003593">
    <property type="entry name" value="AAA+_ATPase"/>
</dbReference>
<dbReference type="Pfam" id="PF00004">
    <property type="entry name" value="AAA"/>
    <property type="match status" value="1"/>
</dbReference>
<dbReference type="EMBL" id="BAAAOR010000030">
    <property type="protein sequence ID" value="GAA1534578.1"/>
    <property type="molecule type" value="Genomic_DNA"/>
</dbReference>
<sequence length="446" mass="48152">MARGPLATAHWSTVSSTDLNALDLLAEAPAPALRLLATAIDREFERREETQPSPYDDAAARLGIDVADLVVLTEALDPPVAHSVGHWLFRAQARWSVEHRGAFPSRPALSETVPGAAGDVRAFSSVTVVLPAGTLAGVPVVIRLVSERCGSEVELMGRGEDADVLTDLLDSFLRRCRTADSPYRQGTYRVASGSRGLVLERWTPPAASRDLLKLDPSVWRTVDRGVHRVLELADDLQSRGLGTSTGLLLVGPPGTGKTQLGTVVARELRGTATVLVPGTYVTEHYLTELFELAADLAPCLILMDDLDLIAGERGQTDPHRLREFLNVMDGGLADRSGVVVIASTNDHRKIDKAARRSSRFDTVIRMEAPGVEGRLAILERYLAWCETELDLATLARATDGATGADLKELVRATVLATRDAVTTEALLTQAREGRWRPAAEAAGHYL</sequence>
<dbReference type="SUPFAM" id="SSF52540">
    <property type="entry name" value="P-loop containing nucleoside triphosphate hydrolases"/>
    <property type="match status" value="1"/>
</dbReference>